<dbReference type="AlphaFoldDB" id="A0A834T8E3"/>
<evidence type="ECO:0000313" key="2">
    <source>
        <dbReference type="EMBL" id="KAF7815971.1"/>
    </source>
</evidence>
<evidence type="ECO:0000256" key="1">
    <source>
        <dbReference type="SAM" id="MobiDB-lite"/>
    </source>
</evidence>
<feature type="compositionally biased region" description="Basic and acidic residues" evidence="1">
    <location>
        <begin position="241"/>
        <end position="258"/>
    </location>
</feature>
<dbReference type="Proteomes" id="UP000634136">
    <property type="component" value="Unassembled WGS sequence"/>
</dbReference>
<comment type="caution">
    <text evidence="2">The sequence shown here is derived from an EMBL/GenBank/DDBJ whole genome shotgun (WGS) entry which is preliminary data.</text>
</comment>
<evidence type="ECO:0000313" key="3">
    <source>
        <dbReference type="Proteomes" id="UP000634136"/>
    </source>
</evidence>
<protein>
    <submittedName>
        <fullName evidence="2">Uncharacterized protein</fullName>
    </submittedName>
</protein>
<dbReference type="OrthoDB" id="10592587at2759"/>
<organism evidence="2 3">
    <name type="scientific">Senna tora</name>
    <dbReference type="NCBI Taxonomy" id="362788"/>
    <lineage>
        <taxon>Eukaryota</taxon>
        <taxon>Viridiplantae</taxon>
        <taxon>Streptophyta</taxon>
        <taxon>Embryophyta</taxon>
        <taxon>Tracheophyta</taxon>
        <taxon>Spermatophyta</taxon>
        <taxon>Magnoliopsida</taxon>
        <taxon>eudicotyledons</taxon>
        <taxon>Gunneridae</taxon>
        <taxon>Pentapetalae</taxon>
        <taxon>rosids</taxon>
        <taxon>fabids</taxon>
        <taxon>Fabales</taxon>
        <taxon>Fabaceae</taxon>
        <taxon>Caesalpinioideae</taxon>
        <taxon>Cassia clade</taxon>
        <taxon>Senna</taxon>
    </lineage>
</organism>
<proteinExistence type="predicted"/>
<name>A0A834T8E3_9FABA</name>
<keyword evidence="3" id="KW-1185">Reference proteome</keyword>
<dbReference type="EMBL" id="JAAIUW010000009">
    <property type="protein sequence ID" value="KAF7815971.1"/>
    <property type="molecule type" value="Genomic_DNA"/>
</dbReference>
<accession>A0A834T8E3</accession>
<feature type="region of interest" description="Disordered" evidence="1">
    <location>
        <begin position="235"/>
        <end position="292"/>
    </location>
</feature>
<sequence>MSPRRNESKHIAAGGLIRNHLGGWLGGFSKSLGAGNILAARGCSSISVPVIFAVVTFVLSVTSSPSFCTVKSYFLAPSVASVFKRPLLDFNIASDWYTGTPWYSSNAVFPAAVKFLYFGKNALNTSSMGQNTVNPPSILSIYVASASDARSVSAKTLQPCLDIMAVRFCWLERVPSLFSAPNPTLPPLRSVMLTNPEVPGAVPVAWNIVAAKAVVVKGGVLRVLGQNARNVVRGNCGAGDEQQHREEQSLAGGHRPELHSGSARWREKKVKVKWNQEEGSRKKREKVTGQSV</sequence>
<gene>
    <name evidence="2" type="ORF">G2W53_029940</name>
</gene>
<reference evidence="2" key="1">
    <citation type="submission" date="2020-09" db="EMBL/GenBank/DDBJ databases">
        <title>Genome-Enabled Discovery of Anthraquinone Biosynthesis in Senna tora.</title>
        <authorList>
            <person name="Kang S.-H."/>
            <person name="Pandey R.P."/>
            <person name="Lee C.-M."/>
            <person name="Sim J.-S."/>
            <person name="Jeong J.-T."/>
            <person name="Choi B.-S."/>
            <person name="Jung M."/>
            <person name="Ginzburg D."/>
            <person name="Zhao K."/>
            <person name="Won S.Y."/>
            <person name="Oh T.-J."/>
            <person name="Yu Y."/>
            <person name="Kim N.-H."/>
            <person name="Lee O.R."/>
            <person name="Lee T.-H."/>
            <person name="Bashyal P."/>
            <person name="Kim T.-S."/>
            <person name="Lee W.-H."/>
            <person name="Kawkins C."/>
            <person name="Kim C.-K."/>
            <person name="Kim J.S."/>
            <person name="Ahn B.O."/>
            <person name="Rhee S.Y."/>
            <person name="Sohng J.K."/>
        </authorList>
    </citation>
    <scope>NUCLEOTIDE SEQUENCE</scope>
    <source>
        <tissue evidence="2">Leaf</tissue>
    </source>
</reference>